<evidence type="ECO:0000313" key="5">
    <source>
        <dbReference type="EMBL" id="EAU91594.1"/>
    </source>
</evidence>
<keyword evidence="4" id="KW-0677">Repeat</keyword>
<dbReference type="KEGG" id="cci:CC1G_11826"/>
<dbReference type="SUPFAM" id="SSF48439">
    <property type="entry name" value="Protein prenylyltransferase"/>
    <property type="match status" value="1"/>
</dbReference>
<dbReference type="Pfam" id="PF01239">
    <property type="entry name" value="PPTA"/>
    <property type="match status" value="1"/>
</dbReference>
<dbReference type="AlphaFoldDB" id="A8N5S8"/>
<evidence type="ECO:0000313" key="6">
    <source>
        <dbReference type="Proteomes" id="UP000001861"/>
    </source>
</evidence>
<dbReference type="RefSeq" id="XP_001830223.1">
    <property type="nucleotide sequence ID" value="XM_001830171.1"/>
</dbReference>
<proteinExistence type="inferred from homology"/>
<dbReference type="Proteomes" id="UP000001861">
    <property type="component" value="Unassembled WGS sequence"/>
</dbReference>
<dbReference type="PANTHER" id="PTHR11129:SF3">
    <property type="entry name" value="PROTEIN PRENYLTRANSFERASE ALPHA SUBUNIT REPEAT-CONTAINING PROTEIN 1"/>
    <property type="match status" value="1"/>
</dbReference>
<gene>
    <name evidence="5" type="ORF">CC1G_11826</name>
</gene>
<dbReference type="eggNOG" id="ENOG502QQUP">
    <property type="taxonomic scope" value="Eukaryota"/>
</dbReference>
<evidence type="ECO:0000256" key="2">
    <source>
        <dbReference type="ARBA" id="ARBA00022602"/>
    </source>
</evidence>
<dbReference type="VEuPathDB" id="FungiDB:CC1G_11826"/>
<keyword evidence="6" id="KW-1185">Reference proteome</keyword>
<dbReference type="GO" id="GO:0005737">
    <property type="term" value="C:cytoplasm"/>
    <property type="evidence" value="ECO:0007669"/>
    <property type="project" value="TreeGrafter"/>
</dbReference>
<keyword evidence="2" id="KW-0637">Prenyltransferase</keyword>
<dbReference type="PANTHER" id="PTHR11129">
    <property type="entry name" value="PROTEIN FARNESYLTRANSFERASE ALPHA SUBUNIT/RAB GERANYLGERANYL TRANSFERASE ALPHA SUBUNIT"/>
    <property type="match status" value="1"/>
</dbReference>
<protein>
    <recommendedName>
        <fullName evidence="7">Protein prenyltransferase alpha subunit repeat-containing protein 1</fullName>
    </recommendedName>
</protein>
<dbReference type="Gene3D" id="1.25.40.120">
    <property type="entry name" value="Protein prenylyltransferase"/>
    <property type="match status" value="1"/>
</dbReference>
<dbReference type="EMBL" id="AACS02000003">
    <property type="protein sequence ID" value="EAU91594.1"/>
    <property type="molecule type" value="Genomic_DNA"/>
</dbReference>
<comment type="caution">
    <text evidence="5">The sequence shown here is derived from an EMBL/GenBank/DDBJ whole genome shotgun (WGS) entry which is preliminary data.</text>
</comment>
<accession>A8N5S8</accession>
<evidence type="ECO:0008006" key="7">
    <source>
        <dbReference type="Google" id="ProtNLM"/>
    </source>
</evidence>
<dbReference type="InterPro" id="IPR002088">
    <property type="entry name" value="Prenyl_trans_a"/>
</dbReference>
<comment type="similarity">
    <text evidence="1">Belongs to the protein prenyltransferase subunit alpha family.</text>
</comment>
<evidence type="ECO:0000256" key="4">
    <source>
        <dbReference type="ARBA" id="ARBA00022737"/>
    </source>
</evidence>
<name>A8N5S8_COPC7</name>
<dbReference type="OMA" id="ETYPRNY"/>
<sequence>MDEILSTLSSLVLSQDTSSLEIVPGDWSDWSSTGVENNPPTAQFPFVLVDKNLGIPKKVLYRAYAYSHNFSRALNERFKEILDKTTCVMITNPAHQTALNARKRLILLHQLDVHRELHLTGLLLRGIKTCAKETILWDHRRWCLKQAYGQIHAEPTCQANAPIESWSSHAEASMFPNLPVEAFAPEFTLIRAACAIYPRNYHAWSHWHFVFDGCHSMLRYTLSDTHIQGQLLAVMVEECQRLNEWIKTHVSDFSAIHHFLLANSLLYNLSATHPSSSDTSGIFETGLGHSPAIVASLLWELLSSYPSHESLFLGLRSLLPQLSEEDENAYRDRLASLPLPHYWRK</sequence>
<dbReference type="OrthoDB" id="1924260at2759"/>
<dbReference type="GeneID" id="6006662"/>
<reference evidence="5 6" key="1">
    <citation type="journal article" date="2010" name="Proc. Natl. Acad. Sci. U.S.A.">
        <title>Insights into evolution of multicellular fungi from the assembled chromosomes of the mushroom Coprinopsis cinerea (Coprinus cinereus).</title>
        <authorList>
            <person name="Stajich J.E."/>
            <person name="Wilke S.K."/>
            <person name="Ahren D."/>
            <person name="Au C.H."/>
            <person name="Birren B.W."/>
            <person name="Borodovsky M."/>
            <person name="Burns C."/>
            <person name="Canback B."/>
            <person name="Casselton L.A."/>
            <person name="Cheng C.K."/>
            <person name="Deng J."/>
            <person name="Dietrich F.S."/>
            <person name="Fargo D.C."/>
            <person name="Farman M.L."/>
            <person name="Gathman A.C."/>
            <person name="Goldberg J."/>
            <person name="Guigo R."/>
            <person name="Hoegger P.J."/>
            <person name="Hooker J.B."/>
            <person name="Huggins A."/>
            <person name="James T.Y."/>
            <person name="Kamada T."/>
            <person name="Kilaru S."/>
            <person name="Kodira C."/>
            <person name="Kues U."/>
            <person name="Kupfer D."/>
            <person name="Kwan H.S."/>
            <person name="Lomsadze A."/>
            <person name="Li W."/>
            <person name="Lilly W.W."/>
            <person name="Ma L.J."/>
            <person name="Mackey A.J."/>
            <person name="Manning G."/>
            <person name="Martin F."/>
            <person name="Muraguchi H."/>
            <person name="Natvig D.O."/>
            <person name="Palmerini H."/>
            <person name="Ramesh M.A."/>
            <person name="Rehmeyer C.J."/>
            <person name="Roe B.A."/>
            <person name="Shenoy N."/>
            <person name="Stanke M."/>
            <person name="Ter-Hovhannisyan V."/>
            <person name="Tunlid A."/>
            <person name="Velagapudi R."/>
            <person name="Vision T.J."/>
            <person name="Zeng Q."/>
            <person name="Zolan M.E."/>
            <person name="Pukkila P.J."/>
        </authorList>
    </citation>
    <scope>NUCLEOTIDE SEQUENCE [LARGE SCALE GENOMIC DNA]</scope>
    <source>
        <strain evidence="6">Okayama-7 / 130 / ATCC MYA-4618 / FGSC 9003</strain>
    </source>
</reference>
<organism evidence="5 6">
    <name type="scientific">Coprinopsis cinerea (strain Okayama-7 / 130 / ATCC MYA-4618 / FGSC 9003)</name>
    <name type="common">Inky cap fungus</name>
    <name type="synonym">Hormographiella aspergillata</name>
    <dbReference type="NCBI Taxonomy" id="240176"/>
    <lineage>
        <taxon>Eukaryota</taxon>
        <taxon>Fungi</taxon>
        <taxon>Dikarya</taxon>
        <taxon>Basidiomycota</taxon>
        <taxon>Agaricomycotina</taxon>
        <taxon>Agaricomycetes</taxon>
        <taxon>Agaricomycetidae</taxon>
        <taxon>Agaricales</taxon>
        <taxon>Agaricineae</taxon>
        <taxon>Psathyrellaceae</taxon>
        <taxon>Coprinopsis</taxon>
    </lineage>
</organism>
<evidence type="ECO:0000256" key="3">
    <source>
        <dbReference type="ARBA" id="ARBA00022679"/>
    </source>
</evidence>
<dbReference type="InParanoid" id="A8N5S8"/>
<dbReference type="GO" id="GO:0008318">
    <property type="term" value="F:protein prenyltransferase activity"/>
    <property type="evidence" value="ECO:0007669"/>
    <property type="project" value="InterPro"/>
</dbReference>
<evidence type="ECO:0000256" key="1">
    <source>
        <dbReference type="ARBA" id="ARBA00006734"/>
    </source>
</evidence>
<keyword evidence="3" id="KW-0808">Transferase</keyword>